<evidence type="ECO:0000256" key="1">
    <source>
        <dbReference type="ARBA" id="ARBA00004365"/>
    </source>
</evidence>
<evidence type="ECO:0000313" key="5">
    <source>
        <dbReference type="EMBL" id="MEE2526118.1"/>
    </source>
</evidence>
<protein>
    <submittedName>
        <fullName evidence="5">Flagellin</fullName>
    </submittedName>
</protein>
<keyword evidence="6" id="KW-1185">Reference proteome</keyword>
<evidence type="ECO:0000256" key="3">
    <source>
        <dbReference type="ARBA" id="ARBA00023143"/>
    </source>
</evidence>
<proteinExistence type="inferred from homology"/>
<gene>
    <name evidence="5" type="ORF">V0U79_07045</name>
</gene>
<keyword evidence="5" id="KW-0969">Cilium</keyword>
<feature type="domain" description="Flagellin C-terminal" evidence="4">
    <location>
        <begin position="223"/>
        <end position="303"/>
    </location>
</feature>
<name>A0ABU7LQC3_9PROT</name>
<evidence type="ECO:0000256" key="2">
    <source>
        <dbReference type="ARBA" id="ARBA00005709"/>
    </source>
</evidence>
<dbReference type="InterPro" id="IPR001492">
    <property type="entry name" value="Flagellin"/>
</dbReference>
<reference evidence="5 6" key="1">
    <citation type="submission" date="2024-01" db="EMBL/GenBank/DDBJ databases">
        <title>Hyphobacterium bacterium isolated from marine sediment.</title>
        <authorList>
            <person name="Zhao S."/>
        </authorList>
    </citation>
    <scope>NUCLEOTIDE SEQUENCE [LARGE SCALE GENOMIC DNA]</scope>
    <source>
        <strain evidence="6">HN65</strain>
    </source>
</reference>
<dbReference type="Gene3D" id="1.20.1330.10">
    <property type="entry name" value="f41 fragment of flagellin, N-terminal domain"/>
    <property type="match status" value="1"/>
</dbReference>
<dbReference type="Pfam" id="PF00700">
    <property type="entry name" value="Flagellin_C"/>
    <property type="match status" value="1"/>
</dbReference>
<dbReference type="SUPFAM" id="SSF64518">
    <property type="entry name" value="Phase 1 flagellin"/>
    <property type="match status" value="1"/>
</dbReference>
<dbReference type="PANTHER" id="PTHR42792:SF1">
    <property type="entry name" value="FLAGELLAR HOOK-ASSOCIATED PROTEIN 3"/>
    <property type="match status" value="1"/>
</dbReference>
<organism evidence="5 6">
    <name type="scientific">Hyphobacterium lacteum</name>
    <dbReference type="NCBI Taxonomy" id="3116575"/>
    <lineage>
        <taxon>Bacteria</taxon>
        <taxon>Pseudomonadati</taxon>
        <taxon>Pseudomonadota</taxon>
        <taxon>Alphaproteobacteria</taxon>
        <taxon>Maricaulales</taxon>
        <taxon>Maricaulaceae</taxon>
        <taxon>Hyphobacterium</taxon>
    </lineage>
</organism>
<sequence>MTRIATAAAAQTALLDLMRSQRTVFETQQQLATGKLNPDLKGAGHRAETIAAAYGSRDRAEGYKFAAERVANKMEITATALDKLSEAATDLRVAMTTIDGTHIMSTAREAFERARDALSTQYAGGYVFGGTRTDTPPISADSLSDLVAAPTAADVFVNSSRRPVAKLDDNYTQEVGLLASEVGTDLMAAFKRLAEFDAGPDGPLNGPLTEAQQTYLQGEIANVLTAFDRINDRVGENGALQSRVEAMISNQDQKADYLTKLIGDLEDADMAEAATRFQQAQTAVDVAAKTFSTLSQVSLLPFLR</sequence>
<keyword evidence="3" id="KW-0975">Bacterial flagellum</keyword>
<evidence type="ECO:0000259" key="4">
    <source>
        <dbReference type="Pfam" id="PF00700"/>
    </source>
</evidence>
<dbReference type="PANTHER" id="PTHR42792">
    <property type="entry name" value="FLAGELLIN"/>
    <property type="match status" value="1"/>
</dbReference>
<accession>A0ABU7LQC3</accession>
<comment type="similarity">
    <text evidence="2">Belongs to the bacterial flagellin family.</text>
</comment>
<evidence type="ECO:0000313" key="6">
    <source>
        <dbReference type="Proteomes" id="UP001354971"/>
    </source>
</evidence>
<dbReference type="Proteomes" id="UP001354971">
    <property type="component" value="Unassembled WGS sequence"/>
</dbReference>
<comment type="caution">
    <text evidence="5">The sequence shown here is derived from an EMBL/GenBank/DDBJ whole genome shotgun (WGS) entry which is preliminary data.</text>
</comment>
<comment type="subcellular location">
    <subcellularLocation>
        <location evidence="1">Bacterial flagellum</location>
    </subcellularLocation>
</comment>
<keyword evidence="5" id="KW-0282">Flagellum</keyword>
<dbReference type="RefSeq" id="WP_330198777.1">
    <property type="nucleotide sequence ID" value="NZ_JAZDRP010000003.1"/>
</dbReference>
<dbReference type="EMBL" id="JAZDRP010000003">
    <property type="protein sequence ID" value="MEE2526118.1"/>
    <property type="molecule type" value="Genomic_DNA"/>
</dbReference>
<keyword evidence="5" id="KW-0966">Cell projection</keyword>
<dbReference type="InterPro" id="IPR046358">
    <property type="entry name" value="Flagellin_C"/>
</dbReference>